<dbReference type="GO" id="GO:0008270">
    <property type="term" value="F:zinc ion binding"/>
    <property type="evidence" value="ECO:0007669"/>
    <property type="project" value="UniProtKB-KW"/>
</dbReference>
<dbReference type="InterPro" id="IPR013083">
    <property type="entry name" value="Znf_RING/FYVE/PHD"/>
</dbReference>
<dbReference type="EnsemblPlants" id="OMERI02G03030.1">
    <property type="protein sequence ID" value="OMERI02G03030.1"/>
    <property type="gene ID" value="OMERI02G03030"/>
</dbReference>
<dbReference type="FunFam" id="3.30.40.10:FF:000787">
    <property type="entry name" value="Os02g0130300 protein"/>
    <property type="match status" value="1"/>
</dbReference>
<keyword evidence="1" id="KW-0479">Metal-binding</keyword>
<accession>A0A0E0CEY3</accession>
<evidence type="ECO:0000256" key="1">
    <source>
        <dbReference type="ARBA" id="ARBA00022723"/>
    </source>
</evidence>
<name>A0A0E0CEY3_9ORYZ</name>
<reference evidence="7" key="1">
    <citation type="submission" date="2015-04" db="UniProtKB">
        <authorList>
            <consortium name="EnsemblPlants"/>
        </authorList>
    </citation>
    <scope>IDENTIFICATION</scope>
</reference>
<dbReference type="PANTHER" id="PTHR42647">
    <property type="entry name" value="SBP (S-RIBONUCLEASE BINDING PROTEIN) FAMILY PROTEIN"/>
    <property type="match status" value="1"/>
</dbReference>
<evidence type="ECO:0000256" key="3">
    <source>
        <dbReference type="ARBA" id="ARBA00022833"/>
    </source>
</evidence>
<keyword evidence="2 4" id="KW-0863">Zinc-finger</keyword>
<dbReference type="Proteomes" id="UP000008021">
    <property type="component" value="Chromosome 2"/>
</dbReference>
<evidence type="ECO:0000256" key="4">
    <source>
        <dbReference type="PROSITE-ProRule" id="PRU00175"/>
    </source>
</evidence>
<proteinExistence type="predicted"/>
<dbReference type="InterPro" id="IPR001841">
    <property type="entry name" value="Znf_RING"/>
</dbReference>
<dbReference type="GO" id="GO:0004842">
    <property type="term" value="F:ubiquitin-protein transferase activity"/>
    <property type="evidence" value="ECO:0007669"/>
    <property type="project" value="TreeGrafter"/>
</dbReference>
<keyword evidence="8" id="KW-1185">Reference proteome</keyword>
<keyword evidence="5" id="KW-0175">Coiled coil</keyword>
<reference evidence="7" key="2">
    <citation type="submission" date="2018-05" db="EMBL/GenBank/DDBJ databases">
        <title>OmerRS3 (Oryza meridionalis Reference Sequence Version 3).</title>
        <authorList>
            <person name="Zhang J."/>
            <person name="Kudrna D."/>
            <person name="Lee S."/>
            <person name="Talag J."/>
            <person name="Welchert J."/>
            <person name="Wing R.A."/>
        </authorList>
    </citation>
    <scope>NUCLEOTIDE SEQUENCE [LARGE SCALE GENOMIC DNA]</scope>
    <source>
        <strain evidence="7">cv. OR44</strain>
    </source>
</reference>
<dbReference type="PANTHER" id="PTHR42647:SF9">
    <property type="entry name" value="S-RIBONUCLEASE BINDING PROTEIN SBP1-RELATED"/>
    <property type="match status" value="1"/>
</dbReference>
<dbReference type="PIRSF" id="PIRSF036836">
    <property type="entry name" value="RNase_bind_SBP1"/>
    <property type="match status" value="1"/>
</dbReference>
<keyword evidence="3" id="KW-0862">Zinc</keyword>
<dbReference type="CDD" id="cd16649">
    <property type="entry name" value="mRING-HC-C3HC5_CGRF1-like"/>
    <property type="match status" value="1"/>
</dbReference>
<protein>
    <recommendedName>
        <fullName evidence="6">RING-type domain-containing protein</fullName>
    </recommendedName>
</protein>
<evidence type="ECO:0000313" key="8">
    <source>
        <dbReference type="Proteomes" id="UP000008021"/>
    </source>
</evidence>
<evidence type="ECO:0000259" key="6">
    <source>
        <dbReference type="PROSITE" id="PS50089"/>
    </source>
</evidence>
<dbReference type="eggNOG" id="KOG1100">
    <property type="taxonomic scope" value="Eukaryota"/>
</dbReference>
<dbReference type="Gramene" id="OMERI02G03030.1">
    <property type="protein sequence ID" value="OMERI02G03030.1"/>
    <property type="gene ID" value="OMERI02G03030"/>
</dbReference>
<dbReference type="AlphaFoldDB" id="A0A0E0CEY3"/>
<feature type="coiled-coil region" evidence="5">
    <location>
        <begin position="192"/>
        <end position="219"/>
    </location>
</feature>
<evidence type="ECO:0000256" key="2">
    <source>
        <dbReference type="ARBA" id="ARBA00022771"/>
    </source>
</evidence>
<sequence>MDGEMFGSGHWGGSFPYASIPKESQFLFDAKASPLQLQLFGSAAVPAVGSTGYYNYIANNHLSAMNQERNTNNDVGHEKQLNLQMSLNYFPVENLDRLARIGNPSAVSTGLRLSYENNEHTSITSGSGNMSSLPIMASFVDEVMAELDKENKEFSCYFGLQVERLVKCMKDVKQRQMVQFLASLERGVGKKLKEKELEVEAMNRKSKELNEQIRQVALEVQSWQSVALHNQSVANSMKSKLMQMVAHSSNLTREGSGDSEVDNTASSQNVNAVPGGFFQSGLLGINSMADGGLGACRLCRTKEAAVLLMPCRHLCLCADCEKNADVCPVCRFPKSCSVEINIFQKQKESKMRCQWGCIAVAETEIM</sequence>
<dbReference type="PROSITE" id="PS50089">
    <property type="entry name" value="ZF_RING_2"/>
    <property type="match status" value="1"/>
</dbReference>
<dbReference type="Pfam" id="PF13920">
    <property type="entry name" value="zf-C3HC4_3"/>
    <property type="match status" value="1"/>
</dbReference>
<evidence type="ECO:0000256" key="5">
    <source>
        <dbReference type="SAM" id="Coils"/>
    </source>
</evidence>
<evidence type="ECO:0000313" key="7">
    <source>
        <dbReference type="EnsemblPlants" id="OMERI02G03030.1"/>
    </source>
</evidence>
<feature type="domain" description="RING-type" evidence="6">
    <location>
        <begin position="296"/>
        <end position="331"/>
    </location>
</feature>
<dbReference type="Gene3D" id="3.30.40.10">
    <property type="entry name" value="Zinc/RING finger domain, C3HC4 (zinc finger)"/>
    <property type="match status" value="1"/>
</dbReference>
<dbReference type="STRING" id="40149.A0A0E0CEY3"/>
<organism evidence="7">
    <name type="scientific">Oryza meridionalis</name>
    <dbReference type="NCBI Taxonomy" id="40149"/>
    <lineage>
        <taxon>Eukaryota</taxon>
        <taxon>Viridiplantae</taxon>
        <taxon>Streptophyta</taxon>
        <taxon>Embryophyta</taxon>
        <taxon>Tracheophyta</taxon>
        <taxon>Spermatophyta</taxon>
        <taxon>Magnoliopsida</taxon>
        <taxon>Liliopsida</taxon>
        <taxon>Poales</taxon>
        <taxon>Poaceae</taxon>
        <taxon>BOP clade</taxon>
        <taxon>Oryzoideae</taxon>
        <taxon>Oryzeae</taxon>
        <taxon>Oryzinae</taxon>
        <taxon>Oryza</taxon>
    </lineage>
</organism>